<feature type="transmembrane region" description="Helical" evidence="7">
    <location>
        <begin position="172"/>
        <end position="194"/>
    </location>
</feature>
<evidence type="ECO:0000313" key="9">
    <source>
        <dbReference type="EMBL" id="PWK06589.1"/>
    </source>
</evidence>
<sequence>MKTSVPVEPNLQVSAARSPKKSRTFTMQSITPYLYIAPHLLFFLIFLVLPTGYGVYLSLHDWDLLRPAKFVGLENYYDIFFNKDSIDYSEFWNACWNTFKFVIFAVPVLILVPLLLAIAIDTKTWGSGFFRALFYAPSLLSVVTAVLIWVWMFDSNAGLVNYYLAKLGITGVAWLADLPWAWIALVIITVWWTIGRNLIIFLAGLNDIPDDLHEAAKLDGAGKVSRFLNVILPGLRGPMLFALVTTTIDSFNIFGQSMVATQGGPGTETKTLIMYIREAAFGSYRMGDAAAMAIVMGMFMLIVSVVQFGWINRDRSGRKRRTQAE</sequence>
<feature type="transmembrane region" description="Helical" evidence="7">
    <location>
        <begin position="132"/>
        <end position="152"/>
    </location>
</feature>
<feature type="transmembrane region" description="Helical" evidence="7">
    <location>
        <begin position="289"/>
        <end position="311"/>
    </location>
</feature>
<organism evidence="9 10">
    <name type="scientific">Tumebacillus permanentifrigoris</name>
    <dbReference type="NCBI Taxonomy" id="378543"/>
    <lineage>
        <taxon>Bacteria</taxon>
        <taxon>Bacillati</taxon>
        <taxon>Bacillota</taxon>
        <taxon>Bacilli</taxon>
        <taxon>Bacillales</taxon>
        <taxon>Alicyclobacillaceae</taxon>
        <taxon>Tumebacillus</taxon>
    </lineage>
</organism>
<gene>
    <name evidence="9" type="ORF">C7459_11912</name>
</gene>
<evidence type="ECO:0000256" key="5">
    <source>
        <dbReference type="ARBA" id="ARBA00022989"/>
    </source>
</evidence>
<comment type="caution">
    <text evidence="9">The sequence shown here is derived from an EMBL/GenBank/DDBJ whole genome shotgun (WGS) entry which is preliminary data.</text>
</comment>
<dbReference type="SUPFAM" id="SSF161098">
    <property type="entry name" value="MetI-like"/>
    <property type="match status" value="1"/>
</dbReference>
<keyword evidence="6 7" id="KW-0472">Membrane</keyword>
<dbReference type="AlphaFoldDB" id="A0A316D456"/>
<proteinExistence type="inferred from homology"/>
<dbReference type="EMBL" id="QGGL01000019">
    <property type="protein sequence ID" value="PWK06589.1"/>
    <property type="molecule type" value="Genomic_DNA"/>
</dbReference>
<evidence type="ECO:0000313" key="10">
    <source>
        <dbReference type="Proteomes" id="UP000245634"/>
    </source>
</evidence>
<keyword evidence="2 7" id="KW-0813">Transport</keyword>
<dbReference type="RefSeq" id="WP_109690790.1">
    <property type="nucleotide sequence ID" value="NZ_QGGL01000019.1"/>
</dbReference>
<reference evidence="9 10" key="1">
    <citation type="submission" date="2018-05" db="EMBL/GenBank/DDBJ databases">
        <title>Genomic Encyclopedia of Type Strains, Phase IV (KMG-IV): sequencing the most valuable type-strain genomes for metagenomic binning, comparative biology and taxonomic classification.</title>
        <authorList>
            <person name="Goeker M."/>
        </authorList>
    </citation>
    <scope>NUCLEOTIDE SEQUENCE [LARGE SCALE GENOMIC DNA]</scope>
    <source>
        <strain evidence="9 10">DSM 18773</strain>
    </source>
</reference>
<dbReference type="InterPro" id="IPR000515">
    <property type="entry name" value="MetI-like"/>
</dbReference>
<keyword evidence="4 7" id="KW-0812">Transmembrane</keyword>
<dbReference type="PANTHER" id="PTHR30193">
    <property type="entry name" value="ABC TRANSPORTER PERMEASE PROTEIN"/>
    <property type="match status" value="1"/>
</dbReference>
<feature type="transmembrane region" description="Helical" evidence="7">
    <location>
        <begin position="101"/>
        <end position="120"/>
    </location>
</feature>
<dbReference type="GO" id="GO:0005886">
    <property type="term" value="C:plasma membrane"/>
    <property type="evidence" value="ECO:0007669"/>
    <property type="project" value="UniProtKB-SubCell"/>
</dbReference>
<keyword evidence="10" id="KW-1185">Reference proteome</keyword>
<dbReference type="Proteomes" id="UP000245634">
    <property type="component" value="Unassembled WGS sequence"/>
</dbReference>
<name>A0A316D456_9BACL</name>
<accession>A0A316D456</accession>
<feature type="transmembrane region" description="Helical" evidence="7">
    <location>
        <begin position="227"/>
        <end position="248"/>
    </location>
</feature>
<evidence type="ECO:0000256" key="2">
    <source>
        <dbReference type="ARBA" id="ARBA00022448"/>
    </source>
</evidence>
<evidence type="ECO:0000256" key="7">
    <source>
        <dbReference type="RuleBase" id="RU363032"/>
    </source>
</evidence>
<evidence type="ECO:0000256" key="1">
    <source>
        <dbReference type="ARBA" id="ARBA00004651"/>
    </source>
</evidence>
<evidence type="ECO:0000256" key="3">
    <source>
        <dbReference type="ARBA" id="ARBA00022475"/>
    </source>
</evidence>
<protein>
    <submittedName>
        <fullName evidence="9">Multiple sugar transport system permease protein</fullName>
    </submittedName>
</protein>
<comment type="similarity">
    <text evidence="7">Belongs to the binding-protein-dependent transport system permease family.</text>
</comment>
<dbReference type="InterPro" id="IPR035906">
    <property type="entry name" value="MetI-like_sf"/>
</dbReference>
<evidence type="ECO:0000256" key="4">
    <source>
        <dbReference type="ARBA" id="ARBA00022692"/>
    </source>
</evidence>
<comment type="subcellular location">
    <subcellularLocation>
        <location evidence="1 7">Cell membrane</location>
        <topology evidence="1 7">Multi-pass membrane protein</topology>
    </subcellularLocation>
</comment>
<keyword evidence="9" id="KW-0762">Sugar transport</keyword>
<dbReference type="InterPro" id="IPR051393">
    <property type="entry name" value="ABC_transporter_permease"/>
</dbReference>
<evidence type="ECO:0000259" key="8">
    <source>
        <dbReference type="PROSITE" id="PS50928"/>
    </source>
</evidence>
<feature type="domain" description="ABC transmembrane type-1" evidence="8">
    <location>
        <begin position="95"/>
        <end position="307"/>
    </location>
</feature>
<dbReference type="PROSITE" id="PS50928">
    <property type="entry name" value="ABC_TM1"/>
    <property type="match status" value="1"/>
</dbReference>
<dbReference type="OrthoDB" id="9787541at2"/>
<dbReference type="PANTHER" id="PTHR30193:SF37">
    <property type="entry name" value="INNER MEMBRANE ABC TRANSPORTER PERMEASE PROTEIN YCJO"/>
    <property type="match status" value="1"/>
</dbReference>
<dbReference type="Pfam" id="PF00528">
    <property type="entry name" value="BPD_transp_1"/>
    <property type="match status" value="1"/>
</dbReference>
<keyword evidence="5 7" id="KW-1133">Transmembrane helix</keyword>
<feature type="transmembrane region" description="Helical" evidence="7">
    <location>
        <begin position="33"/>
        <end position="56"/>
    </location>
</feature>
<dbReference type="GO" id="GO:0055085">
    <property type="term" value="P:transmembrane transport"/>
    <property type="evidence" value="ECO:0007669"/>
    <property type="project" value="InterPro"/>
</dbReference>
<dbReference type="CDD" id="cd06261">
    <property type="entry name" value="TM_PBP2"/>
    <property type="match status" value="1"/>
</dbReference>
<keyword evidence="3" id="KW-1003">Cell membrane</keyword>
<dbReference type="Gene3D" id="1.10.3720.10">
    <property type="entry name" value="MetI-like"/>
    <property type="match status" value="1"/>
</dbReference>
<evidence type="ECO:0000256" key="6">
    <source>
        <dbReference type="ARBA" id="ARBA00023136"/>
    </source>
</evidence>